<dbReference type="EMBL" id="BPQM01000026">
    <property type="protein sequence ID" value="GJD78017.1"/>
    <property type="molecule type" value="Genomic_DNA"/>
</dbReference>
<gene>
    <name evidence="1" type="ORF">NBEOAGPD_1229</name>
</gene>
<dbReference type="AlphaFoldDB" id="A0AA37MA60"/>
<keyword evidence="2" id="KW-1185">Reference proteome</keyword>
<name>A0AA37MA60_9HYPH</name>
<dbReference type="Proteomes" id="UP001055108">
    <property type="component" value="Unassembled WGS sequence"/>
</dbReference>
<reference evidence="1" key="2">
    <citation type="submission" date="2021-08" db="EMBL/GenBank/DDBJ databases">
        <authorList>
            <person name="Tani A."/>
            <person name="Ola A."/>
            <person name="Ogura Y."/>
            <person name="Katsura K."/>
            <person name="Hayashi T."/>
        </authorList>
    </citation>
    <scope>NUCLEOTIDE SEQUENCE</scope>
    <source>
        <strain evidence="1">NBRC 103626</strain>
    </source>
</reference>
<organism evidence="1 2">
    <name type="scientific">Methylobacterium gregans</name>
    <dbReference type="NCBI Taxonomy" id="374424"/>
    <lineage>
        <taxon>Bacteria</taxon>
        <taxon>Pseudomonadati</taxon>
        <taxon>Pseudomonadota</taxon>
        <taxon>Alphaproteobacteria</taxon>
        <taxon>Hyphomicrobiales</taxon>
        <taxon>Methylobacteriaceae</taxon>
        <taxon>Methylobacterium</taxon>
    </lineage>
</organism>
<dbReference type="RefSeq" id="WP_238301748.1">
    <property type="nucleotide sequence ID" value="NZ_BPQM01000026.1"/>
</dbReference>
<reference evidence="1" key="1">
    <citation type="journal article" date="2016" name="Front. Microbiol.">
        <title>Genome Sequence of the Piezophilic, Mesophilic Sulfate-Reducing Bacterium Desulfovibrio indicus J2T.</title>
        <authorList>
            <person name="Cao J."/>
            <person name="Maignien L."/>
            <person name="Shao Z."/>
            <person name="Alain K."/>
            <person name="Jebbar M."/>
        </authorList>
    </citation>
    <scope>NUCLEOTIDE SEQUENCE</scope>
    <source>
        <strain evidence="1">NBRC 103626</strain>
    </source>
</reference>
<proteinExistence type="predicted"/>
<evidence type="ECO:0000313" key="2">
    <source>
        <dbReference type="Proteomes" id="UP001055108"/>
    </source>
</evidence>
<protein>
    <submittedName>
        <fullName evidence="1">Uncharacterized protein</fullName>
    </submittedName>
</protein>
<comment type="caution">
    <text evidence="1">The sequence shown here is derived from an EMBL/GenBank/DDBJ whole genome shotgun (WGS) entry which is preliminary data.</text>
</comment>
<sequence length="237" mass="24254">MTPSLPDLLAQVAETLPDNTIGKVRPAHIRALFQAFAALIGSITPDDIGALDRDADIGPILGVGQPNGVASLDAGSKVPLAQIPVLDAAQIGTGVIDPARLPVVASGVQVLSAGDLTALTSGQKSAVTKGAVVTTTDGYRYLYTGAGDKTQAGSYIVLADITPEWLVIANKPTSFPPSAHQHTASDLSDVPADARALITAASYAAMRALLQISTADVAGLADDLADREFYGPFLGAR</sequence>
<evidence type="ECO:0000313" key="1">
    <source>
        <dbReference type="EMBL" id="GJD78017.1"/>
    </source>
</evidence>
<accession>A0AA37MA60</accession>